<dbReference type="AlphaFoldDB" id="A0A5B7XYF8"/>
<organism evidence="1 2">
    <name type="scientific">Levilactobacillus brevis</name>
    <name type="common">Lactobacillus brevis</name>
    <dbReference type="NCBI Taxonomy" id="1580"/>
    <lineage>
        <taxon>Bacteria</taxon>
        <taxon>Bacillati</taxon>
        <taxon>Bacillota</taxon>
        <taxon>Bacilli</taxon>
        <taxon>Lactobacillales</taxon>
        <taxon>Lactobacillaceae</taxon>
        <taxon>Levilactobacillus</taxon>
    </lineage>
</organism>
<evidence type="ECO:0000313" key="2">
    <source>
        <dbReference type="Proteomes" id="UP000307074"/>
    </source>
</evidence>
<evidence type="ECO:0000313" key="1">
    <source>
        <dbReference type="EMBL" id="QCZ52775.1"/>
    </source>
</evidence>
<reference evidence="1 2" key="1">
    <citation type="submission" date="2018-07" db="EMBL/GenBank/DDBJ databases">
        <authorList>
            <person name="Feyereisen M."/>
        </authorList>
    </citation>
    <scope>NUCLEOTIDE SEQUENCE [LARGE SCALE GENOMIC DNA]</scope>
    <source>
        <strain evidence="1 2">UCCLBBS449</strain>
    </source>
</reference>
<accession>A0A5B7XYF8</accession>
<gene>
    <name evidence="1" type="ORF">UCCLBBS449_0806</name>
</gene>
<protein>
    <submittedName>
        <fullName evidence="1">Uncharacterized protein</fullName>
    </submittedName>
</protein>
<name>A0A5B7XYF8_LEVBR</name>
<dbReference type="Proteomes" id="UP000307074">
    <property type="component" value="Chromosome"/>
</dbReference>
<proteinExistence type="predicted"/>
<sequence>MNKSIQKNTSPNFGEYRMCQKESICMLFSLPILRKIQERGNDFMDEKELLKKAETLTEAWESLKVSIDFLDAMNAITKKDGDWCHYFFNSHQSSNLESNLLNIAEIMVKVSNTICPEEG</sequence>
<dbReference type="EMBL" id="CP031198">
    <property type="protein sequence ID" value="QCZ52775.1"/>
    <property type="molecule type" value="Genomic_DNA"/>
</dbReference>